<dbReference type="Pfam" id="PF00005">
    <property type="entry name" value="ABC_tran"/>
    <property type="match status" value="2"/>
</dbReference>
<dbReference type="PROSITE" id="PS00211">
    <property type="entry name" value="ABC_TRANSPORTER_1"/>
    <property type="match status" value="2"/>
</dbReference>
<dbReference type="InterPro" id="IPR011527">
    <property type="entry name" value="ABC1_TM_dom"/>
</dbReference>
<dbReference type="InterPro" id="IPR017871">
    <property type="entry name" value="ABC_transporter-like_CS"/>
</dbReference>
<evidence type="ECO:0000256" key="12">
    <source>
        <dbReference type="ARBA" id="ARBA00034018"/>
    </source>
</evidence>
<dbReference type="Gene3D" id="1.20.1560.10">
    <property type="entry name" value="ABC transporter type 1, transmembrane domain"/>
    <property type="match status" value="2"/>
</dbReference>
<reference evidence="16" key="1">
    <citation type="submission" date="2022-11" db="EMBL/GenBank/DDBJ databases">
        <authorList>
            <person name="Hyden B.L."/>
            <person name="Feng K."/>
            <person name="Yates T."/>
            <person name="Jawdy S."/>
            <person name="Smart L.B."/>
            <person name="Muchero W."/>
        </authorList>
    </citation>
    <scope>NUCLEOTIDE SEQUENCE</scope>
    <source>
        <tissue evidence="16">Shoot tip</tissue>
    </source>
</reference>
<evidence type="ECO:0000256" key="9">
    <source>
        <dbReference type="ARBA" id="ARBA00022967"/>
    </source>
</evidence>
<feature type="domain" description="ABC transporter" evidence="14">
    <location>
        <begin position="615"/>
        <end position="839"/>
    </location>
</feature>
<accession>A0A9Q0Z7Q0</accession>
<dbReference type="FunFam" id="1.20.1560.10:FF:000024">
    <property type="entry name" value="ABC transporter C family member 2"/>
    <property type="match status" value="1"/>
</dbReference>
<dbReference type="EC" id="7.6.2.2" evidence="3"/>
<dbReference type="FunFam" id="3.40.50.300:FF:000163">
    <property type="entry name" value="Multidrug resistance-associated protein member 4"/>
    <property type="match status" value="1"/>
</dbReference>
<dbReference type="OrthoDB" id="6500128at2759"/>
<dbReference type="EMBL" id="JAPFFL010000005">
    <property type="protein sequence ID" value="KAJ6724589.1"/>
    <property type="molecule type" value="Genomic_DNA"/>
</dbReference>
<dbReference type="InterPro" id="IPR003593">
    <property type="entry name" value="AAA+_ATPase"/>
</dbReference>
<comment type="subcellular location">
    <subcellularLocation>
        <location evidence="1">Vacuole membrane</location>
        <topology evidence="1">Multi-pass membrane protein</topology>
    </subcellularLocation>
</comment>
<keyword evidence="11 13" id="KW-0472">Membrane</keyword>
<sequence length="1624" mass="182616">MGFEALDWYCKPVRDGVWTKAVENAFGAYTPCATDTLVVSLSYLVLTALCFYKIWLTKKDFKLQRFCLRSKWYAYLLALVALYSTAEPLYRLVMGISVLNLDGQTGLAPFEIVSLIIEALAWCSLLVMIAVEIKVYIREFRWFVRFGVIYTLVGDAVMLNLIFTVKEFYNNAVLYLYISEVIVQGLFGILLLVYVPDLDPYPGYTPMQTESVDDAEYEELPGGEYMCPERHANIISTIVFGWMSPLMKLGYRRPITENDVWKLDTWDRTETLNDRFQKCWAEESRKPKPWLLRALNSSLGGRFWWGGFWKIGNDASQFVGPLILNQLLKSMQEGDPAWIGYVYAFSIFAGVVFGVLCEAQYFQNVMRVGFRLRATLVAAVFRKSLRLTHEGRRKFASGKITNLMTTDAEALQQICQSLHTLWSAPFRIIIAMILLYQQLNVASLLGALMLVLLFPIQTFVISRMQKLSKEGLQRTDKRIGLMNEILAAMDTVKCYAWESSFQAKVQGVRDDELSWFRKASLLGACNSFILNSLPVMVTVISFAVYTLLGGNLTPARAFTSLSLFAVLRFPLFMLPNMITQVVNANVSLKRLEELFLAEERILLPNPPLDPYLPAVSIKNGYFSWDSKAERSTLSNINLDVPVGSLVAIVGSTGEGKTSLVSAMLGELPATSGASVVIRGTVAYVPQVSWIFNATVRDNILFGSPFDSARYEKAIDVTALQHDLDLLPGGDLTEIGERGVNISGGQKQRVSMARAVYSNSDVYIFDDPLSALDAHVGRQVFDKCIKGELSRKTRILVTNQLHFLSQVDRIILVHEGMVKEEGTFEDLSNNGMLFQKLMENAGKMEEFEEQENNEIVDHKTSSKQVANGVMNNLPKNVTGTKKPKEGKSILIKQEERETGVVSLKVLIRYKNALGGAWVVMILFICYLMTEVLRVSSSTWLSKWTDQGTSKRRGPLYYNLIYMFLSVGQVLVTLLNSYWLITSSLYAAKRLHDAMLNSILRAPMVFFHTNPLGRIINRFAKDLGDIDRNVAIFVNMFMGQIWQLLSTFVLIGIVSTMSLWAIMPLLVLFYGAYLYYQSTAREVKRLDSITRSPVYAQFGEALNGLSTIRAYKAYDRMASINGKSMDNNVRYTLVNMGANRWLAIRLETLGGIMIWFTATFAVMQNGRAVNQQAFASTMGLLLSYALNITSLLTAVLRLASLAENSLNSVERAGTYIELPSEAPLVIESNRPPPGWPSSGAIKFEDVVLRYRPELPPVLHGLSFTIFPSDKVGIVGRTGAGKSSMLNALFRIVELERGRILIDDCDISKFGLMDLRKVLGIIPQSPVLFSGTVRFNLDPFSEHNDADLWEALERAHLKDVIRRNSLGLDSEVTEAGDNFSVGQRQLLSLSRALLRRSKILVLDEATAAVDVRTDALIQKTIREEFKSCTMLIIAHRLNTIIDCDRVLLLDSGRVLEYDTPEELLSNEDSAFSKMVQSTGAANAQYLRSLVIGGERQSRLGREENKQLDGQRRWLASSHWAAAAQFALAVSLTSSQNDLQQLEIVDENSVLKKTKDAVVTLQKVLEGKHDKEIDESLNQYQISRDGWWSALYKMVEGLAMMSRLGWNRLHQSDDGFEDKTIDWNHVEM</sequence>
<evidence type="ECO:0000256" key="1">
    <source>
        <dbReference type="ARBA" id="ARBA00004128"/>
    </source>
</evidence>
<feature type="domain" description="ABC transmembrane type-1" evidence="15">
    <location>
        <begin position="304"/>
        <end position="583"/>
    </location>
</feature>
<feature type="transmembrane region" description="Helical" evidence="13">
    <location>
        <begin position="28"/>
        <end position="52"/>
    </location>
</feature>
<dbReference type="GO" id="GO:0008559">
    <property type="term" value="F:ABC-type xenobiotic transporter activity"/>
    <property type="evidence" value="ECO:0007669"/>
    <property type="project" value="UniProtKB-EC"/>
</dbReference>
<feature type="transmembrane region" description="Helical" evidence="13">
    <location>
        <begin position="338"/>
        <end position="362"/>
    </location>
</feature>
<comment type="caution">
    <text evidence="16">The sequence shown here is derived from an EMBL/GenBank/DDBJ whole genome shotgun (WGS) entry which is preliminary data.</text>
</comment>
<evidence type="ECO:0000256" key="8">
    <source>
        <dbReference type="ARBA" id="ARBA00022840"/>
    </source>
</evidence>
<dbReference type="InterPro" id="IPR027417">
    <property type="entry name" value="P-loop_NTPase"/>
</dbReference>
<feature type="transmembrane region" description="Helical" evidence="13">
    <location>
        <begin position="175"/>
        <end position="195"/>
    </location>
</feature>
<dbReference type="PANTHER" id="PTHR24223:SF456">
    <property type="entry name" value="MULTIDRUG RESISTANCE-ASSOCIATED PROTEIN LETHAL(2)03659"/>
    <property type="match status" value="1"/>
</dbReference>
<keyword evidence="10 13" id="KW-1133">Transmembrane helix</keyword>
<dbReference type="CDD" id="cd03250">
    <property type="entry name" value="ABCC_MRP_domain1"/>
    <property type="match status" value="1"/>
</dbReference>
<organism evidence="16 17">
    <name type="scientific">Salix viminalis</name>
    <name type="common">Common osier</name>
    <name type="synonym">Basket willow</name>
    <dbReference type="NCBI Taxonomy" id="40686"/>
    <lineage>
        <taxon>Eukaryota</taxon>
        <taxon>Viridiplantae</taxon>
        <taxon>Streptophyta</taxon>
        <taxon>Embryophyta</taxon>
        <taxon>Tracheophyta</taxon>
        <taxon>Spermatophyta</taxon>
        <taxon>Magnoliopsida</taxon>
        <taxon>eudicotyledons</taxon>
        <taxon>Gunneridae</taxon>
        <taxon>Pentapetalae</taxon>
        <taxon>rosids</taxon>
        <taxon>fabids</taxon>
        <taxon>Malpighiales</taxon>
        <taxon>Salicaceae</taxon>
        <taxon>Saliceae</taxon>
        <taxon>Salix</taxon>
    </lineage>
</organism>
<evidence type="ECO:0000256" key="5">
    <source>
        <dbReference type="ARBA" id="ARBA00022692"/>
    </source>
</evidence>
<keyword evidence="6" id="KW-0677">Repeat</keyword>
<gene>
    <name evidence="16" type="ORF">OIU85_022502</name>
</gene>
<keyword evidence="17" id="KW-1185">Reference proteome</keyword>
<feature type="transmembrane region" description="Helical" evidence="13">
    <location>
        <begin position="112"/>
        <end position="131"/>
    </location>
</feature>
<evidence type="ECO:0000259" key="14">
    <source>
        <dbReference type="PROSITE" id="PS50893"/>
    </source>
</evidence>
<keyword evidence="5 13" id="KW-0812">Transmembrane</keyword>
<dbReference type="InterPro" id="IPR036640">
    <property type="entry name" value="ABC1_TM_sf"/>
</dbReference>
<dbReference type="PROSITE" id="PS50893">
    <property type="entry name" value="ABC_TRANSPORTER_2"/>
    <property type="match status" value="2"/>
</dbReference>
<keyword evidence="8 16" id="KW-0067">ATP-binding</keyword>
<comment type="catalytic activity">
    <reaction evidence="12">
        <text>ATP + H2O + xenobioticSide 1 = ADP + phosphate + xenobioticSide 2.</text>
        <dbReference type="EC" id="7.6.2.2"/>
    </reaction>
</comment>
<feature type="transmembrane region" description="Helical" evidence="13">
    <location>
        <begin position="954"/>
        <end position="979"/>
    </location>
</feature>
<feature type="domain" description="ABC transmembrane type-1" evidence="15">
    <location>
        <begin position="920"/>
        <end position="1202"/>
    </location>
</feature>
<proteinExistence type="inferred from homology"/>
<feature type="transmembrane region" description="Helical" evidence="13">
    <location>
        <begin position="1055"/>
        <end position="1074"/>
    </location>
</feature>
<feature type="transmembrane region" description="Helical" evidence="13">
    <location>
        <begin position="528"/>
        <end position="548"/>
    </location>
</feature>
<dbReference type="Pfam" id="PF00664">
    <property type="entry name" value="ABC_membrane"/>
    <property type="match status" value="2"/>
</dbReference>
<dbReference type="FunFam" id="1.20.1560.10:FF:000013">
    <property type="entry name" value="ABC transporter C family member 2"/>
    <property type="match status" value="1"/>
</dbReference>
<feature type="transmembrane region" description="Helical" evidence="13">
    <location>
        <begin position="442"/>
        <end position="461"/>
    </location>
</feature>
<evidence type="ECO:0000256" key="3">
    <source>
        <dbReference type="ARBA" id="ARBA00012191"/>
    </source>
</evidence>
<keyword evidence="4" id="KW-0813">Transport</keyword>
<protein>
    <recommendedName>
        <fullName evidence="3">ABC-type xenobiotic transporter</fullName>
        <ecNumber evidence="3">7.6.2.2</ecNumber>
    </recommendedName>
</protein>
<evidence type="ECO:0000256" key="11">
    <source>
        <dbReference type="ARBA" id="ARBA00023136"/>
    </source>
</evidence>
<dbReference type="SUPFAM" id="SSF52540">
    <property type="entry name" value="P-loop containing nucleoside triphosphate hydrolases"/>
    <property type="match status" value="2"/>
</dbReference>
<dbReference type="CDD" id="cd03244">
    <property type="entry name" value="ABCC_MRP_domain2"/>
    <property type="match status" value="1"/>
</dbReference>
<comment type="similarity">
    <text evidence="2">Belongs to the ABC transporter superfamily. ABCC family. Conjugate transporter (TC 3.A.1.208) subfamily.</text>
</comment>
<feature type="transmembrane region" description="Helical" evidence="13">
    <location>
        <begin position="143"/>
        <end position="163"/>
    </location>
</feature>
<evidence type="ECO:0000256" key="4">
    <source>
        <dbReference type="ARBA" id="ARBA00022448"/>
    </source>
</evidence>
<dbReference type="SMART" id="SM00382">
    <property type="entry name" value="AAA"/>
    <property type="match status" value="2"/>
</dbReference>
<name>A0A9Q0Z7Q0_SALVM</name>
<dbReference type="GO" id="GO:0016887">
    <property type="term" value="F:ATP hydrolysis activity"/>
    <property type="evidence" value="ECO:0007669"/>
    <property type="project" value="InterPro"/>
</dbReference>
<dbReference type="FunFam" id="3.40.50.300:FF:000450">
    <property type="entry name" value="ABC transporter C family member 2"/>
    <property type="match status" value="1"/>
</dbReference>
<feature type="transmembrane region" description="Helical" evidence="13">
    <location>
        <begin position="72"/>
        <end position="92"/>
    </location>
</feature>
<feature type="domain" description="ABC transporter" evidence="14">
    <location>
        <begin position="1239"/>
        <end position="1473"/>
    </location>
</feature>
<feature type="transmembrane region" description="Helical" evidence="13">
    <location>
        <begin position="1028"/>
        <end position="1049"/>
    </location>
</feature>
<dbReference type="InterPro" id="IPR044746">
    <property type="entry name" value="ABCC_6TM_D1"/>
</dbReference>
<dbReference type="PROSITE" id="PS50929">
    <property type="entry name" value="ABC_TM1F"/>
    <property type="match status" value="2"/>
</dbReference>
<evidence type="ECO:0000256" key="6">
    <source>
        <dbReference type="ARBA" id="ARBA00022737"/>
    </source>
</evidence>
<dbReference type="SUPFAM" id="SSF90123">
    <property type="entry name" value="ABC transporter transmembrane region"/>
    <property type="match status" value="2"/>
</dbReference>
<evidence type="ECO:0000256" key="2">
    <source>
        <dbReference type="ARBA" id="ARBA00009726"/>
    </source>
</evidence>
<dbReference type="InterPro" id="IPR003439">
    <property type="entry name" value="ABC_transporter-like_ATP-bd"/>
</dbReference>
<dbReference type="PANTHER" id="PTHR24223">
    <property type="entry name" value="ATP-BINDING CASSETTE SUB-FAMILY C"/>
    <property type="match status" value="1"/>
</dbReference>
<evidence type="ECO:0000256" key="10">
    <source>
        <dbReference type="ARBA" id="ARBA00022989"/>
    </source>
</evidence>
<feature type="transmembrane region" description="Helical" evidence="13">
    <location>
        <begin position="911"/>
        <end position="934"/>
    </location>
</feature>
<evidence type="ECO:0000256" key="13">
    <source>
        <dbReference type="SAM" id="Phobius"/>
    </source>
</evidence>
<dbReference type="GO" id="GO:1902417">
    <property type="term" value="F:(+)-abscisic acid D-glucopyranosyl ester transmembrane transporter activity"/>
    <property type="evidence" value="ECO:0007669"/>
    <property type="project" value="UniProtKB-ARBA"/>
</dbReference>
<dbReference type="InterPro" id="IPR050173">
    <property type="entry name" value="ABC_transporter_C-like"/>
</dbReference>
<keyword evidence="7" id="KW-0547">Nucleotide-binding</keyword>
<dbReference type="CDD" id="cd18580">
    <property type="entry name" value="ABC_6TM_ABCC_D2"/>
    <property type="match status" value="1"/>
</dbReference>
<evidence type="ECO:0000256" key="7">
    <source>
        <dbReference type="ARBA" id="ARBA00022741"/>
    </source>
</evidence>
<feature type="transmembrane region" description="Helical" evidence="13">
    <location>
        <begin position="1140"/>
        <end position="1160"/>
    </location>
</feature>
<evidence type="ECO:0000313" key="16">
    <source>
        <dbReference type="EMBL" id="KAJ6724589.1"/>
    </source>
</evidence>
<dbReference type="GO" id="GO:0005774">
    <property type="term" value="C:vacuolar membrane"/>
    <property type="evidence" value="ECO:0007669"/>
    <property type="project" value="UniProtKB-SubCell"/>
</dbReference>
<dbReference type="InterPro" id="IPR044726">
    <property type="entry name" value="ABCC_6TM_D2"/>
</dbReference>
<dbReference type="Gene3D" id="3.40.50.300">
    <property type="entry name" value="P-loop containing nucleotide triphosphate hydrolases"/>
    <property type="match status" value="2"/>
</dbReference>
<evidence type="ECO:0000259" key="15">
    <source>
        <dbReference type="PROSITE" id="PS50929"/>
    </source>
</evidence>
<evidence type="ECO:0000313" key="17">
    <source>
        <dbReference type="Proteomes" id="UP001151529"/>
    </source>
</evidence>
<reference evidence="16" key="2">
    <citation type="journal article" date="2023" name="Int. J. Mol. Sci.">
        <title>De Novo Assembly and Annotation of 11 Diverse Shrub Willow (Salix) Genomes Reveals Novel Gene Organization in Sex-Linked Regions.</title>
        <authorList>
            <person name="Hyden B."/>
            <person name="Feng K."/>
            <person name="Yates T.B."/>
            <person name="Jawdy S."/>
            <person name="Cereghino C."/>
            <person name="Smart L.B."/>
            <person name="Muchero W."/>
        </authorList>
    </citation>
    <scope>NUCLEOTIDE SEQUENCE [LARGE SCALE GENOMIC DNA]</scope>
    <source>
        <tissue evidence="16">Shoot tip</tissue>
    </source>
</reference>
<keyword evidence="9" id="KW-1278">Translocase</keyword>
<dbReference type="GO" id="GO:0005524">
    <property type="term" value="F:ATP binding"/>
    <property type="evidence" value="ECO:0007669"/>
    <property type="project" value="UniProtKB-KW"/>
</dbReference>
<dbReference type="Proteomes" id="UP001151529">
    <property type="component" value="Chromosome 11"/>
</dbReference>
<dbReference type="CDD" id="cd18579">
    <property type="entry name" value="ABC_6TM_ABCC_D1"/>
    <property type="match status" value="1"/>
</dbReference>